<gene>
    <name evidence="2" type="ORF">EGYM00163_LOCUS51876</name>
</gene>
<dbReference type="InterPro" id="IPR000909">
    <property type="entry name" value="PLipase_C_PInositol-sp_X_dom"/>
</dbReference>
<dbReference type="InterPro" id="IPR051057">
    <property type="entry name" value="PI-PLC_domain"/>
</dbReference>
<protein>
    <recommendedName>
        <fullName evidence="1">Phosphatidylinositol-specific phospholipase C X domain-containing protein</fullName>
    </recommendedName>
</protein>
<organism evidence="2">
    <name type="scientific">Eutreptiella gymnastica</name>
    <dbReference type="NCBI Taxonomy" id="73025"/>
    <lineage>
        <taxon>Eukaryota</taxon>
        <taxon>Discoba</taxon>
        <taxon>Euglenozoa</taxon>
        <taxon>Euglenida</taxon>
        <taxon>Spirocuta</taxon>
        <taxon>Euglenophyceae</taxon>
        <taxon>Eutreptiales</taxon>
        <taxon>Eutreptiaceae</taxon>
        <taxon>Eutreptiella</taxon>
    </lineage>
</organism>
<accession>A0A7S4LP66</accession>
<evidence type="ECO:0000313" key="2">
    <source>
        <dbReference type="EMBL" id="CAE0842203.1"/>
    </source>
</evidence>
<proteinExistence type="predicted"/>
<evidence type="ECO:0000259" key="1">
    <source>
        <dbReference type="SMART" id="SM00148"/>
    </source>
</evidence>
<dbReference type="CDD" id="cd08587">
    <property type="entry name" value="PI-PLCXDc_like"/>
    <property type="match status" value="1"/>
</dbReference>
<dbReference type="EMBL" id="HBJA01151534">
    <property type="protein sequence ID" value="CAE0842203.1"/>
    <property type="molecule type" value="Transcribed_RNA"/>
</dbReference>
<dbReference type="SUPFAM" id="SSF51695">
    <property type="entry name" value="PLC-like phosphodiesterases"/>
    <property type="match status" value="1"/>
</dbReference>
<reference evidence="2" key="1">
    <citation type="submission" date="2021-01" db="EMBL/GenBank/DDBJ databases">
        <authorList>
            <person name="Corre E."/>
            <person name="Pelletier E."/>
            <person name="Niang G."/>
            <person name="Scheremetjew M."/>
            <person name="Finn R."/>
            <person name="Kale V."/>
            <person name="Holt S."/>
            <person name="Cochrane G."/>
            <person name="Meng A."/>
            <person name="Brown T."/>
            <person name="Cohen L."/>
        </authorList>
    </citation>
    <scope>NUCLEOTIDE SEQUENCE</scope>
    <source>
        <strain evidence="2">CCMP1594</strain>
    </source>
</reference>
<name>A0A7S4LP66_9EUGL</name>
<dbReference type="InterPro" id="IPR017946">
    <property type="entry name" value="PLC-like_Pdiesterase_TIM-brl"/>
</dbReference>
<dbReference type="Gene3D" id="3.20.20.190">
    <property type="entry name" value="Phosphatidylinositol (PI) phosphodiesterase"/>
    <property type="match status" value="1"/>
</dbReference>
<dbReference type="PANTHER" id="PTHR13593:SF113">
    <property type="entry name" value="SI:DKEY-266F7.9"/>
    <property type="match status" value="1"/>
</dbReference>
<sequence length="514" mass="57666">MVHDKLKAMGQRVSDKSQTFMDTLFENNGCQDDAKFQVKLRDGLVTVEVSGAYGSDKYPDERLVVCNLSGGLLLLEDIGNRPMPVKDCMPLLGAVIEAASQSSRFRIKQRCNVAGEVQGNALGARTWDIDCGCPARQQAWVQHLQDLVGVAEPQSSLDGPATVDLRQWMGQLECHLRGKQLCDVAMPGSHDAGTYGMTLDHQFIPCYKGPPKVVLKYFKKDAVKWSRAQRLDIRGQLEAGSRYLDLRIVRNPEDGQFWTCHGLFSNTLRDVLQGLTDFLSTTNREVVLLDIQELHESNYCEDDRHGMTNASCKELAGLFTEFLGPWLMPKRMGLGCTMADIWEAGYRVILIHNRDSLSLTENEWCREHTLRSDWKDKDALDDLFVALHAELGHKPKDKLWVLQAVLTPTPMTTIKAHLPGSVTESLEDCANYCKRQLLPLLSGHWHRHSLGVVMTDMCDDPILNEATVRLNLPPGVASRWGPTSAMTVSRACTDIQEHMPHMGHLHEHQHANTH</sequence>
<dbReference type="AlphaFoldDB" id="A0A7S4LP66"/>
<dbReference type="GO" id="GO:0006629">
    <property type="term" value="P:lipid metabolic process"/>
    <property type="evidence" value="ECO:0007669"/>
    <property type="project" value="InterPro"/>
</dbReference>
<dbReference type="PROSITE" id="PS50007">
    <property type="entry name" value="PIPLC_X_DOMAIN"/>
    <property type="match status" value="1"/>
</dbReference>
<dbReference type="SMART" id="SM00148">
    <property type="entry name" value="PLCXc"/>
    <property type="match status" value="1"/>
</dbReference>
<dbReference type="PANTHER" id="PTHR13593">
    <property type="match status" value="1"/>
</dbReference>
<dbReference type="GO" id="GO:0008081">
    <property type="term" value="F:phosphoric diester hydrolase activity"/>
    <property type="evidence" value="ECO:0007669"/>
    <property type="project" value="InterPro"/>
</dbReference>
<feature type="domain" description="Phosphatidylinositol-specific phospholipase C X" evidence="1">
    <location>
        <begin position="175"/>
        <end position="354"/>
    </location>
</feature>